<dbReference type="Proteomes" id="UP001314229">
    <property type="component" value="Unassembled WGS sequence"/>
</dbReference>
<keyword evidence="1" id="KW-0880">Kelch repeat</keyword>
<dbReference type="SMART" id="SM00612">
    <property type="entry name" value="Kelch"/>
    <property type="match status" value="6"/>
</dbReference>
<accession>A0AAV1MQU6</accession>
<dbReference type="AlphaFoldDB" id="A0AAV1MQU6"/>
<dbReference type="Pfam" id="PF01344">
    <property type="entry name" value="Kelch_1"/>
    <property type="match status" value="6"/>
</dbReference>
<dbReference type="SUPFAM" id="SSF117281">
    <property type="entry name" value="Kelch motif"/>
    <property type="match status" value="1"/>
</dbReference>
<dbReference type="PANTHER" id="PTHR24412">
    <property type="entry name" value="KELCH PROTEIN"/>
    <property type="match status" value="1"/>
</dbReference>
<feature type="domain" description="BTB" evidence="3">
    <location>
        <begin position="25"/>
        <end position="91"/>
    </location>
</feature>
<gene>
    <name evidence="4" type="ORF">FSCOSCO3_A031136</name>
</gene>
<dbReference type="PROSITE" id="PS50097">
    <property type="entry name" value="BTB"/>
    <property type="match status" value="1"/>
</dbReference>
<sequence>MSDEGGISHSSSSVYNELRLTGEFCDAVIKVEDVEFQIHRIILCNCSPYFGALFRRWSTPEKKVFSIPGVSPYMMQLIIEFAYIGYVSVTEENAQELLLAADQLNIMAIVQTCCTFLGEQLCPKNCIAIWQFSKFFYPFDLQRKAYRYIMDHFEDVVSSDEFLQLTVQELTNIIERDDLSVKNESAVYEAVLYWIAHAPEERGGHITVLLPKVRLALLGVDYIKMNVMSSELVKSNSECLPMVADATQIMCHIMTNRPAVSGFCNPPARPRLPSSILLAIGGWSGGDPTNGIEAYDIRADRWINVTNNLERPRAYHGAIFLDGYVYCVGGFDRVEHFNSVRRFDLTTHTWHEMAPMYFRRCYVSVTVLNGCIYAMGGFDGHARLSTAERYNPKTNQWSLIAPMHEHRSDASCTALQDRVYICGGFNGTECLPTAEYYSPETNQWTMITPMNIRRSGIGVIAYADHVYAVGGFDGNNRLRSAEAYNPRTNTWNTVASMVTPRSNFGIEVVDDRIIAIGGFNGFTTTYNVEYYDATTDEWFEACDMEIFRSALSCCVVSGLPNMAEYVINRDDLPFLNLEDDTVDSGDSI</sequence>
<reference evidence="4 5" key="1">
    <citation type="submission" date="2024-01" db="EMBL/GenBank/DDBJ databases">
        <authorList>
            <person name="Alioto T."/>
            <person name="Alioto T."/>
            <person name="Gomez Garrido J."/>
        </authorList>
    </citation>
    <scope>NUCLEOTIDE SEQUENCE [LARGE SCALE GENOMIC DNA]</scope>
</reference>
<dbReference type="InterPro" id="IPR011705">
    <property type="entry name" value="BACK"/>
</dbReference>
<evidence type="ECO:0000259" key="3">
    <source>
        <dbReference type="PROSITE" id="PS50097"/>
    </source>
</evidence>
<dbReference type="PANTHER" id="PTHR24412:SF172">
    <property type="entry name" value="KELCH-LIKE PROTEIN 10"/>
    <property type="match status" value="1"/>
</dbReference>
<evidence type="ECO:0000313" key="4">
    <source>
        <dbReference type="EMBL" id="CAK6949361.1"/>
    </source>
</evidence>
<name>A0AAV1MQU6_SCOSC</name>
<evidence type="ECO:0000313" key="5">
    <source>
        <dbReference type="Proteomes" id="UP001314229"/>
    </source>
</evidence>
<organism evidence="4 5">
    <name type="scientific">Scomber scombrus</name>
    <name type="common">Atlantic mackerel</name>
    <name type="synonym">Scomber vernalis</name>
    <dbReference type="NCBI Taxonomy" id="13677"/>
    <lineage>
        <taxon>Eukaryota</taxon>
        <taxon>Metazoa</taxon>
        <taxon>Chordata</taxon>
        <taxon>Craniata</taxon>
        <taxon>Vertebrata</taxon>
        <taxon>Euteleostomi</taxon>
        <taxon>Actinopterygii</taxon>
        <taxon>Neopterygii</taxon>
        <taxon>Teleostei</taxon>
        <taxon>Neoteleostei</taxon>
        <taxon>Acanthomorphata</taxon>
        <taxon>Pelagiaria</taxon>
        <taxon>Scombriformes</taxon>
        <taxon>Scombridae</taxon>
        <taxon>Scomber</taxon>
    </lineage>
</organism>
<comment type="caution">
    <text evidence="4">The sequence shown here is derived from an EMBL/GenBank/DDBJ whole genome shotgun (WGS) entry which is preliminary data.</text>
</comment>
<dbReference type="InterPro" id="IPR000210">
    <property type="entry name" value="BTB/POZ_dom"/>
</dbReference>
<evidence type="ECO:0000256" key="2">
    <source>
        <dbReference type="ARBA" id="ARBA00022737"/>
    </source>
</evidence>
<dbReference type="InterPro" id="IPR015915">
    <property type="entry name" value="Kelch-typ_b-propeller"/>
</dbReference>
<evidence type="ECO:0000256" key="1">
    <source>
        <dbReference type="ARBA" id="ARBA00022441"/>
    </source>
</evidence>
<dbReference type="Gene3D" id="1.25.40.420">
    <property type="match status" value="1"/>
</dbReference>
<dbReference type="InterPro" id="IPR006652">
    <property type="entry name" value="Kelch_1"/>
</dbReference>
<dbReference type="FunFam" id="1.25.40.420:FF:000001">
    <property type="entry name" value="Kelch-like family member 12"/>
    <property type="match status" value="1"/>
</dbReference>
<dbReference type="InterPro" id="IPR017096">
    <property type="entry name" value="BTB-kelch_protein"/>
</dbReference>
<dbReference type="PRINTS" id="PR00501">
    <property type="entry name" value="KELCHREPEAT"/>
</dbReference>
<keyword evidence="5" id="KW-1185">Reference proteome</keyword>
<dbReference type="Gene3D" id="2.120.10.80">
    <property type="entry name" value="Kelch-type beta propeller"/>
    <property type="match status" value="1"/>
</dbReference>
<dbReference type="EMBL" id="CAWUFR010000001">
    <property type="protein sequence ID" value="CAK6949361.1"/>
    <property type="molecule type" value="Genomic_DNA"/>
</dbReference>
<protein>
    <submittedName>
        <fullName evidence="4">Kelch-like protein 10</fullName>
    </submittedName>
</protein>
<dbReference type="Pfam" id="PF07707">
    <property type="entry name" value="BACK"/>
    <property type="match status" value="1"/>
</dbReference>
<dbReference type="PIRSF" id="PIRSF037037">
    <property type="entry name" value="Kelch-like_protein_gigaxonin"/>
    <property type="match status" value="1"/>
</dbReference>
<dbReference type="SMART" id="SM00875">
    <property type="entry name" value="BACK"/>
    <property type="match status" value="1"/>
</dbReference>
<keyword evidence="2" id="KW-0677">Repeat</keyword>
<proteinExistence type="predicted"/>
<dbReference type="SUPFAM" id="SSF54695">
    <property type="entry name" value="POZ domain"/>
    <property type="match status" value="1"/>
</dbReference>
<dbReference type="InterPro" id="IPR011333">
    <property type="entry name" value="SKP1/BTB/POZ_sf"/>
</dbReference>
<dbReference type="Pfam" id="PF00651">
    <property type="entry name" value="BTB"/>
    <property type="match status" value="1"/>
</dbReference>
<dbReference type="SMART" id="SM00225">
    <property type="entry name" value="BTB"/>
    <property type="match status" value="1"/>
</dbReference>
<dbReference type="Gene3D" id="3.30.710.10">
    <property type="entry name" value="Potassium Channel Kv1.1, Chain A"/>
    <property type="match status" value="1"/>
</dbReference>